<reference evidence="6 7" key="1">
    <citation type="submission" date="2019-03" db="EMBL/GenBank/DDBJ databases">
        <title>Comparative insights into the high quality Complete genome sequence of highly metal resistant Cupriavidus metallidurans strain BS1 isolated from a gold-copper mine.</title>
        <authorList>
            <person name="Mazhar H.S."/>
            <person name="Rensing C."/>
        </authorList>
    </citation>
    <scope>NUCLEOTIDE SEQUENCE [LARGE SCALE GENOMIC DNA]</scope>
    <source>
        <strain evidence="6 7">BS1</strain>
    </source>
</reference>
<dbReference type="InterPro" id="IPR036909">
    <property type="entry name" value="Cyt_c-like_dom_sf"/>
</dbReference>
<evidence type="ECO:0000256" key="1">
    <source>
        <dbReference type="ARBA" id="ARBA00022448"/>
    </source>
</evidence>
<dbReference type="GO" id="GO:0046872">
    <property type="term" value="F:metal ion binding"/>
    <property type="evidence" value="ECO:0007669"/>
    <property type="project" value="UniProtKB-KW"/>
</dbReference>
<evidence type="ECO:0000313" key="6">
    <source>
        <dbReference type="EMBL" id="QBP11369.1"/>
    </source>
</evidence>
<gene>
    <name evidence="6" type="ORF">DDF84_017260</name>
</gene>
<dbReference type="PANTHER" id="PTHR33751:SF9">
    <property type="entry name" value="CYTOCHROME C4"/>
    <property type="match status" value="1"/>
</dbReference>
<protein>
    <submittedName>
        <fullName evidence="6">Cytochrome C</fullName>
    </submittedName>
</protein>
<keyword evidence="1" id="KW-0813">Transport</keyword>
<dbReference type="AlphaFoldDB" id="A0A2L0XB85"/>
<evidence type="ECO:0000256" key="5">
    <source>
        <dbReference type="ARBA" id="ARBA00023004"/>
    </source>
</evidence>
<dbReference type="PANTHER" id="PTHR33751">
    <property type="entry name" value="CBB3-TYPE CYTOCHROME C OXIDASE SUBUNIT FIXP"/>
    <property type="match status" value="1"/>
</dbReference>
<sequence>MTLAPRYLRGVVAGFCVAPALALAQPASAPAGPAEAGKLTVEAQAARTMQGRNLAASCAVCHGTDGKPPADSPIPRLAGRQQAELVELMFNFKNGKRSGTVMPQIAKGYSDAQILAMAAWFADQK</sequence>
<evidence type="ECO:0000256" key="4">
    <source>
        <dbReference type="ARBA" id="ARBA00022982"/>
    </source>
</evidence>
<dbReference type="SUPFAM" id="SSF46626">
    <property type="entry name" value="Cytochrome c"/>
    <property type="match status" value="1"/>
</dbReference>
<evidence type="ECO:0000256" key="3">
    <source>
        <dbReference type="ARBA" id="ARBA00022723"/>
    </source>
</evidence>
<dbReference type="Proteomes" id="UP000253772">
    <property type="component" value="Chromosome c1"/>
</dbReference>
<keyword evidence="2" id="KW-0349">Heme</keyword>
<dbReference type="Gene3D" id="1.10.760.10">
    <property type="entry name" value="Cytochrome c-like domain"/>
    <property type="match status" value="1"/>
</dbReference>
<dbReference type="EMBL" id="CP037900">
    <property type="protein sequence ID" value="QBP11369.1"/>
    <property type="molecule type" value="Genomic_DNA"/>
</dbReference>
<dbReference type="GO" id="GO:0009055">
    <property type="term" value="F:electron transfer activity"/>
    <property type="evidence" value="ECO:0007669"/>
    <property type="project" value="InterPro"/>
</dbReference>
<dbReference type="GO" id="GO:0020037">
    <property type="term" value="F:heme binding"/>
    <property type="evidence" value="ECO:0007669"/>
    <property type="project" value="InterPro"/>
</dbReference>
<proteinExistence type="predicted"/>
<evidence type="ECO:0000313" key="7">
    <source>
        <dbReference type="Proteomes" id="UP000253772"/>
    </source>
</evidence>
<dbReference type="RefSeq" id="WP_024569542.1">
    <property type="nucleotide sequence ID" value="NZ_CP026544.1"/>
</dbReference>
<dbReference type="OrthoDB" id="8526831at2"/>
<keyword evidence="3" id="KW-0479">Metal-binding</keyword>
<dbReference type="InterPro" id="IPR050597">
    <property type="entry name" value="Cytochrome_c_Oxidase_Subunit"/>
</dbReference>
<dbReference type="InterPro" id="IPR009056">
    <property type="entry name" value="Cyt_c-like_dom"/>
</dbReference>
<keyword evidence="4" id="KW-0249">Electron transport</keyword>
<accession>A0A2L0XB85</accession>
<keyword evidence="5" id="KW-0408">Iron</keyword>
<organism evidence="6 7">
    <name type="scientific">Cupriavidus metallidurans</name>
    <dbReference type="NCBI Taxonomy" id="119219"/>
    <lineage>
        <taxon>Bacteria</taxon>
        <taxon>Pseudomonadati</taxon>
        <taxon>Pseudomonadota</taxon>
        <taxon>Betaproteobacteria</taxon>
        <taxon>Burkholderiales</taxon>
        <taxon>Burkholderiaceae</taxon>
        <taxon>Cupriavidus</taxon>
    </lineage>
</organism>
<dbReference type="Pfam" id="PF13442">
    <property type="entry name" value="Cytochrome_CBB3"/>
    <property type="match status" value="1"/>
</dbReference>
<dbReference type="PROSITE" id="PS51007">
    <property type="entry name" value="CYTC"/>
    <property type="match status" value="1"/>
</dbReference>
<evidence type="ECO:0000256" key="2">
    <source>
        <dbReference type="ARBA" id="ARBA00022617"/>
    </source>
</evidence>
<name>A0A2L0XB85_9BURK</name>